<feature type="compositionally biased region" description="Acidic residues" evidence="3">
    <location>
        <begin position="1165"/>
        <end position="1174"/>
    </location>
</feature>
<feature type="region of interest" description="Disordered" evidence="3">
    <location>
        <begin position="1158"/>
        <end position="1182"/>
    </location>
</feature>
<evidence type="ECO:0000256" key="1">
    <source>
        <dbReference type="ARBA" id="ARBA00022450"/>
    </source>
</evidence>
<dbReference type="InterPro" id="IPR051414">
    <property type="entry name" value="Adenylate-forming_Reductase"/>
</dbReference>
<protein>
    <recommendedName>
        <fullName evidence="4">Carrier domain-containing protein</fullName>
    </recommendedName>
</protein>
<dbReference type="PANTHER" id="PTHR43439:SF2">
    <property type="entry name" value="ENZYME, PUTATIVE (JCVI)-RELATED"/>
    <property type="match status" value="1"/>
</dbReference>
<comment type="caution">
    <text evidence="5">The sequence shown here is derived from an EMBL/GenBank/DDBJ whole genome shotgun (WGS) entry which is preliminary data.</text>
</comment>
<dbReference type="SUPFAM" id="SSF47336">
    <property type="entry name" value="ACP-like"/>
    <property type="match status" value="1"/>
</dbReference>
<dbReference type="InterPro" id="IPR036291">
    <property type="entry name" value="NAD(P)-bd_dom_sf"/>
</dbReference>
<reference evidence="5 6" key="1">
    <citation type="submission" date="2013-03" db="EMBL/GenBank/DDBJ databases">
        <title>The Genome Sequence of Capronia coronata CBS 617.96.</title>
        <authorList>
            <consortium name="The Broad Institute Genomics Platform"/>
            <person name="Cuomo C."/>
            <person name="de Hoog S."/>
            <person name="Gorbushina A."/>
            <person name="Walker B."/>
            <person name="Young S.K."/>
            <person name="Zeng Q."/>
            <person name="Gargeya S."/>
            <person name="Fitzgerald M."/>
            <person name="Haas B."/>
            <person name="Abouelleil A."/>
            <person name="Allen A.W."/>
            <person name="Alvarado L."/>
            <person name="Arachchi H.M."/>
            <person name="Berlin A.M."/>
            <person name="Chapman S.B."/>
            <person name="Gainer-Dewar J."/>
            <person name="Goldberg J."/>
            <person name="Griggs A."/>
            <person name="Gujja S."/>
            <person name="Hansen M."/>
            <person name="Howarth C."/>
            <person name="Imamovic A."/>
            <person name="Ireland A."/>
            <person name="Larimer J."/>
            <person name="McCowan C."/>
            <person name="Murphy C."/>
            <person name="Pearson M."/>
            <person name="Poon T.W."/>
            <person name="Priest M."/>
            <person name="Roberts A."/>
            <person name="Saif S."/>
            <person name="Shea T."/>
            <person name="Sisk P."/>
            <person name="Sykes S."/>
            <person name="Wortman J."/>
            <person name="Nusbaum C."/>
            <person name="Birren B."/>
        </authorList>
    </citation>
    <scope>NUCLEOTIDE SEQUENCE [LARGE SCALE GENOMIC DNA]</scope>
    <source>
        <strain evidence="5 6">CBS 617.96</strain>
    </source>
</reference>
<dbReference type="OrthoDB" id="429813at2759"/>
<dbReference type="InterPro" id="IPR006162">
    <property type="entry name" value="Ppantetheine_attach_site"/>
</dbReference>
<dbReference type="Gene3D" id="1.10.1200.10">
    <property type="entry name" value="ACP-like"/>
    <property type="match status" value="1"/>
</dbReference>
<dbReference type="PROSITE" id="PS50075">
    <property type="entry name" value="CARRIER"/>
    <property type="match status" value="1"/>
</dbReference>
<dbReference type="Gene3D" id="3.40.50.12780">
    <property type="entry name" value="N-terminal domain of ligase-like"/>
    <property type="match status" value="1"/>
</dbReference>
<dbReference type="Pfam" id="PF07993">
    <property type="entry name" value="NAD_binding_4"/>
    <property type="match status" value="1"/>
</dbReference>
<dbReference type="STRING" id="1182541.W9YLM5"/>
<evidence type="ECO:0000256" key="3">
    <source>
        <dbReference type="SAM" id="MobiDB-lite"/>
    </source>
</evidence>
<feature type="compositionally biased region" description="Basic and acidic residues" evidence="3">
    <location>
        <begin position="1239"/>
        <end position="1252"/>
    </location>
</feature>
<dbReference type="InterPro" id="IPR020806">
    <property type="entry name" value="PKS_PP-bd"/>
</dbReference>
<dbReference type="SMART" id="SM00823">
    <property type="entry name" value="PKS_PP"/>
    <property type="match status" value="1"/>
</dbReference>
<proteinExistence type="predicted"/>
<organism evidence="5 6">
    <name type="scientific">Capronia coronata CBS 617.96</name>
    <dbReference type="NCBI Taxonomy" id="1182541"/>
    <lineage>
        <taxon>Eukaryota</taxon>
        <taxon>Fungi</taxon>
        <taxon>Dikarya</taxon>
        <taxon>Ascomycota</taxon>
        <taxon>Pezizomycotina</taxon>
        <taxon>Eurotiomycetes</taxon>
        <taxon>Chaetothyriomycetidae</taxon>
        <taxon>Chaetothyriales</taxon>
        <taxon>Herpotrichiellaceae</taxon>
        <taxon>Capronia</taxon>
    </lineage>
</organism>
<dbReference type="InterPro" id="IPR009081">
    <property type="entry name" value="PP-bd_ACP"/>
</dbReference>
<dbReference type="Pfam" id="PF23562">
    <property type="entry name" value="AMP-binding_C_3"/>
    <property type="match status" value="1"/>
</dbReference>
<keyword evidence="2" id="KW-0597">Phosphoprotein</keyword>
<dbReference type="Pfam" id="PF00550">
    <property type="entry name" value="PP-binding"/>
    <property type="match status" value="1"/>
</dbReference>
<dbReference type="EMBL" id="AMWN01000002">
    <property type="protein sequence ID" value="EXJ93443.1"/>
    <property type="molecule type" value="Genomic_DNA"/>
</dbReference>
<dbReference type="InterPro" id="IPR013120">
    <property type="entry name" value="FAR_NAD-bd"/>
</dbReference>
<feature type="domain" description="Carrier" evidence="4">
    <location>
        <begin position="569"/>
        <end position="656"/>
    </location>
</feature>
<name>W9YLM5_9EURO</name>
<dbReference type="HOGENOM" id="CLU_002220_2_0_1"/>
<evidence type="ECO:0000256" key="2">
    <source>
        <dbReference type="ARBA" id="ARBA00022553"/>
    </source>
</evidence>
<evidence type="ECO:0000313" key="6">
    <source>
        <dbReference type="Proteomes" id="UP000019484"/>
    </source>
</evidence>
<evidence type="ECO:0000313" key="5">
    <source>
        <dbReference type="EMBL" id="EXJ93443.1"/>
    </source>
</evidence>
<evidence type="ECO:0000259" key="4">
    <source>
        <dbReference type="PROSITE" id="PS50075"/>
    </source>
</evidence>
<keyword evidence="6" id="KW-1185">Reference proteome</keyword>
<gene>
    <name evidence="5" type="ORF">A1O1_01835</name>
</gene>
<dbReference type="GO" id="GO:0031177">
    <property type="term" value="F:phosphopantetheine binding"/>
    <property type="evidence" value="ECO:0007669"/>
    <property type="project" value="InterPro"/>
</dbReference>
<dbReference type="InterPro" id="IPR042099">
    <property type="entry name" value="ANL_N_sf"/>
</dbReference>
<dbReference type="InterPro" id="IPR000873">
    <property type="entry name" value="AMP-dep_synth/lig_dom"/>
</dbReference>
<dbReference type="Pfam" id="PF00501">
    <property type="entry name" value="AMP-binding"/>
    <property type="match status" value="1"/>
</dbReference>
<dbReference type="PANTHER" id="PTHR43439">
    <property type="entry name" value="PHENYLACETATE-COENZYME A LIGASE"/>
    <property type="match status" value="1"/>
</dbReference>
<dbReference type="SUPFAM" id="SSF51735">
    <property type="entry name" value="NAD(P)-binding Rossmann-fold domains"/>
    <property type="match status" value="1"/>
</dbReference>
<dbReference type="SUPFAM" id="SSF56801">
    <property type="entry name" value="Acetyl-CoA synthetase-like"/>
    <property type="match status" value="1"/>
</dbReference>
<dbReference type="PROSITE" id="PS00012">
    <property type="entry name" value="PHOSPHOPANTETHEINE"/>
    <property type="match status" value="1"/>
</dbReference>
<feature type="region of interest" description="Disordered" evidence="3">
    <location>
        <begin position="1239"/>
        <end position="1276"/>
    </location>
</feature>
<dbReference type="GeneID" id="19156736"/>
<dbReference type="eggNOG" id="KOG1178">
    <property type="taxonomic scope" value="Eukaryota"/>
</dbReference>
<dbReference type="InterPro" id="IPR036736">
    <property type="entry name" value="ACP-like_sf"/>
</dbReference>
<accession>W9YLM5</accession>
<keyword evidence="1" id="KW-0596">Phosphopantetheine</keyword>
<dbReference type="RefSeq" id="XP_007720937.1">
    <property type="nucleotide sequence ID" value="XM_007722747.1"/>
</dbReference>
<dbReference type="Gene3D" id="3.40.50.720">
    <property type="entry name" value="NAD(P)-binding Rossmann-like Domain"/>
    <property type="match status" value="1"/>
</dbReference>
<sequence>MDVNYFTCTLGQAVYHQQEKSYKTINEFIDHKARQLPDLAVVGFYQPGQDRSDGPWNSRVLSFKDIQEGCAVVAQTLSEELHARAGETVALLCPSSASFLFTWLALIQLGHPVLLIAPQCSASAVAHLCQTCQVTYLLYDEMYEDLAAIAKTTASGKHYASLSTLLVPFVEDGIFDVVQQQPKERLRRTVNVKDTDVAYLHHTSGTSTGISKPIPQSHRAAVGVLPTLRGSRQATFTTTPLYHGGIADLFRAWTSNALIWLFPGKELPITAANVCKCLEVAADSAEEHRLPEIKYFSSVPYVLQMMADDRRGLQYLQLMDIVGVGGAASPAEVGDRLVQNGVNLISRFGSAECGFLLSSHRNFEGDREWQYLRSTPGRQNLQFEPREDGLAELVIQCGWPHMAKHNRDDGSYATSDLFSPHPNIPNAWRYHSRADSQLTLITGKKFDPAPLEDAICAASALISDALIFGNGRPYPGVLLFRSREARPKPDEAVSAEISPIIDNLNKESQSHARIPRNMLILMPYVEEPSLEKSSKGTILRNKAEERYADYITIAYQQILPDRPTDVPDDDIPKVVRIIIVTTVGGVGTDSNHDLHSEPLTDDTDLFAYGVDSVASMQIRQALCQLLPGSRGAALPMSVVEDAGTISRLSELIVRLRSGDGVENGFGRDRDRGEAKDQEQHQLMLDLVKEYSVFHSANHPAISSSQGDAAPPNHGLQVLLTGPTGSLGSHILHQLLSNSRVSKIHLLVRGASRHASRERVIKALGARQLAIPPDFDSRTTVWPCRLGDSRLGLSKTDYTHLSSQVDVVIHLAWSVNFLLPLRSFAGTHLAGLRNLLDLALASPDRSTPPRFIFCSSVAAVSNYCSNSLASDRGAETAQTLVSIPEQCIGDSPSVAGPTGYARSKWVAEAICEAAHRSTRLRHRISIARIGQLSGASDTGVWSKSEAYPLMLASAKVTGVLPDLQNEILNWLPVDVAARAFVEDLLTDADADAKVGIGRSNRDKLVEAPVDGTDHGHGQKHAYGDSGGDNLLDRKECLLSNRRNSYKTAQDRIDDMPDGTADLSPDVGITVHHVLNPDTSVHWSDLLTWKSRYIESHAAAGSGSGASNSSFEDQPKPVAFQIVPVDEWLSRLGALQEDDATKGHPALKLLGFWNDAYGRRSARDSGSAEDENDDGGGAEFKRKGDVDVDIDVHTHTQELNFNRQSIMTNNDEISQAIQLAPGQDVPAMRESWSEVETQAMTEDKSRGQELDHPHRVPRQCPSASENGGLAQKQRRQGQTTYEMTKTFTAMPSLQHDTGTSIVDEEYVVKLWKWVQSNV</sequence>
<dbReference type="Proteomes" id="UP000019484">
    <property type="component" value="Unassembled WGS sequence"/>
</dbReference>